<feature type="non-terminal residue" evidence="1">
    <location>
        <position position="53"/>
    </location>
</feature>
<accession>A0A9N9D9Z5</accession>
<dbReference type="Proteomes" id="UP000789375">
    <property type="component" value="Unassembled WGS sequence"/>
</dbReference>
<dbReference type="EMBL" id="CAJVPP010003409">
    <property type="protein sequence ID" value="CAG8628580.1"/>
    <property type="molecule type" value="Genomic_DNA"/>
</dbReference>
<organism evidence="1 2">
    <name type="scientific">Funneliformis mosseae</name>
    <name type="common">Endomycorrhizal fungus</name>
    <name type="synonym">Glomus mosseae</name>
    <dbReference type="NCBI Taxonomy" id="27381"/>
    <lineage>
        <taxon>Eukaryota</taxon>
        <taxon>Fungi</taxon>
        <taxon>Fungi incertae sedis</taxon>
        <taxon>Mucoromycota</taxon>
        <taxon>Glomeromycotina</taxon>
        <taxon>Glomeromycetes</taxon>
        <taxon>Glomerales</taxon>
        <taxon>Glomeraceae</taxon>
        <taxon>Funneliformis</taxon>
    </lineage>
</organism>
<dbReference type="AlphaFoldDB" id="A0A9N9D9Z5"/>
<name>A0A9N9D9Z5_FUNMO</name>
<evidence type="ECO:0000313" key="1">
    <source>
        <dbReference type="EMBL" id="CAG8628580.1"/>
    </source>
</evidence>
<gene>
    <name evidence="1" type="ORF">FMOSSE_LOCUS10363</name>
</gene>
<proteinExistence type="predicted"/>
<comment type="caution">
    <text evidence="1">The sequence shown here is derived from an EMBL/GenBank/DDBJ whole genome shotgun (WGS) entry which is preliminary data.</text>
</comment>
<protein>
    <submittedName>
        <fullName evidence="1">13193_t:CDS:1</fullName>
    </submittedName>
</protein>
<reference evidence="1" key="1">
    <citation type="submission" date="2021-06" db="EMBL/GenBank/DDBJ databases">
        <authorList>
            <person name="Kallberg Y."/>
            <person name="Tangrot J."/>
            <person name="Rosling A."/>
        </authorList>
    </citation>
    <scope>NUCLEOTIDE SEQUENCE</scope>
    <source>
        <strain evidence="1">87-6 pot B 2015</strain>
    </source>
</reference>
<sequence>KQALVFVNGKSVRVLQRDDRYGILRPHGSERRLYNVIEKLEKETLSTIFGAEY</sequence>
<evidence type="ECO:0000313" key="2">
    <source>
        <dbReference type="Proteomes" id="UP000789375"/>
    </source>
</evidence>
<keyword evidence="2" id="KW-1185">Reference proteome</keyword>